<feature type="domain" description="FAD-binding FR-type" evidence="2">
    <location>
        <begin position="17"/>
        <end position="151"/>
    </location>
</feature>
<dbReference type="InterPro" id="IPR017927">
    <property type="entry name" value="FAD-bd_FR_type"/>
</dbReference>
<dbReference type="Proteomes" id="UP001589896">
    <property type="component" value="Unassembled WGS sequence"/>
</dbReference>
<dbReference type="InterPro" id="IPR007037">
    <property type="entry name" value="SIP_rossman_dom"/>
</dbReference>
<evidence type="ECO:0000313" key="3">
    <source>
        <dbReference type="EMBL" id="MFC0681178.1"/>
    </source>
</evidence>
<dbReference type="RefSeq" id="WP_386673554.1">
    <property type="nucleotide sequence ID" value="NZ_JBHLTG010000007.1"/>
</dbReference>
<proteinExistence type="inferred from homology"/>
<evidence type="ECO:0000256" key="1">
    <source>
        <dbReference type="ARBA" id="ARBA00035644"/>
    </source>
</evidence>
<dbReference type="SUPFAM" id="SSF63380">
    <property type="entry name" value="Riboflavin synthase domain-like"/>
    <property type="match status" value="1"/>
</dbReference>
<dbReference type="Pfam" id="PF04954">
    <property type="entry name" value="SIP"/>
    <property type="match status" value="1"/>
</dbReference>
<keyword evidence="4" id="KW-1185">Reference proteome</keyword>
<evidence type="ECO:0000259" key="2">
    <source>
        <dbReference type="PROSITE" id="PS51384"/>
    </source>
</evidence>
<dbReference type="PANTHER" id="PTHR30157">
    <property type="entry name" value="FERRIC REDUCTASE, NADPH-DEPENDENT"/>
    <property type="match status" value="1"/>
</dbReference>
<dbReference type="Gene3D" id="2.40.30.10">
    <property type="entry name" value="Translation factors"/>
    <property type="match status" value="1"/>
</dbReference>
<dbReference type="InterPro" id="IPR013113">
    <property type="entry name" value="SIP_FAD-bd"/>
</dbReference>
<dbReference type="InterPro" id="IPR039261">
    <property type="entry name" value="FNR_nucleotide-bd"/>
</dbReference>
<comment type="caution">
    <text evidence="3">The sequence shown here is derived from an EMBL/GenBank/DDBJ whole genome shotgun (WGS) entry which is preliminary data.</text>
</comment>
<gene>
    <name evidence="3" type="ORF">ACFFGH_25395</name>
</gene>
<dbReference type="InterPro" id="IPR039374">
    <property type="entry name" value="SIP_fam"/>
</dbReference>
<accession>A0ABV6RZ59</accession>
<comment type="similarity">
    <text evidence="1">Belongs to the SIP oxidoreductase family.</text>
</comment>
<protein>
    <submittedName>
        <fullName evidence="3">Siderophore-interacting protein</fullName>
    </submittedName>
</protein>
<sequence>MLTFPIAPPVRDARPAYRPFRAVVAKVIRLTPHFTRVTFTGDDLHCFGTDRRDQRVKIVFPIPGVGISDFGCDSAEVLAAGTWYAKWRELPDGLRNPFRTYTIRDVRPEEREVDVDFVAHGDGGPAAHWLLSAEPGDEVVLVGPDVNSINSAVGIDWHPGDARDVLLAGDETAAPAICAIVESLPETVSARAFIEVPSADDVLPIARNAESITWLPRDGAHHGARLEPTVTRWVRENPDSWWSAHVDVIQPVPDTDVDSELIWDSPEDAPGSPFYAWLAGEAAVIKRLRRLLVTQTGIDRRRVAFMGYWRLGRPEAQ</sequence>
<organism evidence="3 4">
    <name type="scientific">Lysobacter korlensis</name>
    <dbReference type="NCBI Taxonomy" id="553636"/>
    <lineage>
        <taxon>Bacteria</taxon>
        <taxon>Pseudomonadati</taxon>
        <taxon>Pseudomonadota</taxon>
        <taxon>Gammaproteobacteria</taxon>
        <taxon>Lysobacterales</taxon>
        <taxon>Lysobacteraceae</taxon>
        <taxon>Lysobacter</taxon>
    </lineage>
</organism>
<dbReference type="CDD" id="cd06193">
    <property type="entry name" value="siderophore_interacting"/>
    <property type="match status" value="1"/>
</dbReference>
<dbReference type="Pfam" id="PF08021">
    <property type="entry name" value="FAD_binding_9"/>
    <property type="match status" value="1"/>
</dbReference>
<name>A0ABV6RZ59_9GAMM</name>
<dbReference type="EMBL" id="JBHLTG010000007">
    <property type="protein sequence ID" value="MFC0681178.1"/>
    <property type="molecule type" value="Genomic_DNA"/>
</dbReference>
<dbReference type="Gene3D" id="3.40.50.80">
    <property type="entry name" value="Nucleotide-binding domain of ferredoxin-NADP reductase (FNR) module"/>
    <property type="match status" value="1"/>
</dbReference>
<dbReference type="InterPro" id="IPR017938">
    <property type="entry name" value="Riboflavin_synthase-like_b-brl"/>
</dbReference>
<dbReference type="PANTHER" id="PTHR30157:SF0">
    <property type="entry name" value="NADPH-DEPENDENT FERRIC-CHELATE REDUCTASE"/>
    <property type="match status" value="1"/>
</dbReference>
<reference evidence="3 4" key="1">
    <citation type="submission" date="2024-09" db="EMBL/GenBank/DDBJ databases">
        <authorList>
            <person name="Sun Q."/>
            <person name="Mori K."/>
        </authorList>
    </citation>
    <scope>NUCLEOTIDE SEQUENCE [LARGE SCALE GENOMIC DNA]</scope>
    <source>
        <strain evidence="3 4">KCTC 23076</strain>
    </source>
</reference>
<evidence type="ECO:0000313" key="4">
    <source>
        <dbReference type="Proteomes" id="UP001589896"/>
    </source>
</evidence>
<dbReference type="PROSITE" id="PS51384">
    <property type="entry name" value="FAD_FR"/>
    <property type="match status" value="1"/>
</dbReference>